<keyword evidence="1" id="KW-0378">Hydrolase</keyword>
<accession>A0ABV5EAR5</accession>
<dbReference type="RefSeq" id="WP_210920580.1">
    <property type="nucleotide sequence ID" value="NZ_JAYMRP010000010.1"/>
</dbReference>
<comment type="caution">
    <text evidence="1">The sequence shown here is derived from an EMBL/GenBank/DDBJ whole genome shotgun (WGS) entry which is preliminary data.</text>
</comment>
<proteinExistence type="predicted"/>
<dbReference type="EC" id="3.4.23.-" evidence="1"/>
<keyword evidence="2" id="KW-1185">Reference proteome</keyword>
<dbReference type="InterPro" id="IPR021109">
    <property type="entry name" value="Peptidase_aspartic_dom_sf"/>
</dbReference>
<evidence type="ECO:0000313" key="2">
    <source>
        <dbReference type="Proteomes" id="UP001585080"/>
    </source>
</evidence>
<dbReference type="CDD" id="cd05483">
    <property type="entry name" value="retropepsin_like_bacteria"/>
    <property type="match status" value="1"/>
</dbReference>
<dbReference type="InterPro" id="IPR001969">
    <property type="entry name" value="Aspartic_peptidase_AS"/>
</dbReference>
<reference evidence="1 2" key="1">
    <citation type="submission" date="2024-01" db="EMBL/GenBank/DDBJ databases">
        <title>Genome mining of biosynthetic gene clusters to explore secondary metabolites of Streptomyces sp.</title>
        <authorList>
            <person name="Baig A."/>
            <person name="Ajitkumar Shintre N."/>
            <person name="Kumar H."/>
            <person name="Anbarasu A."/>
            <person name="Ramaiah S."/>
        </authorList>
    </citation>
    <scope>NUCLEOTIDE SEQUENCE [LARGE SCALE GENOMIC DNA]</scope>
    <source>
        <strain evidence="1 2">A57</strain>
    </source>
</reference>
<dbReference type="SUPFAM" id="SSF50630">
    <property type="entry name" value="Acid proteases"/>
    <property type="match status" value="1"/>
</dbReference>
<name>A0ABV5EAR5_9ACTN</name>
<sequence length="179" mass="18766">MGPRDDTTPAARHRLVPGLLAALLLTGCAAFEDRDDGEETPAPTGSVREVPLRVEEQGAQTLAFVQVRLQGAGPFEFALDTGASTSVVDDDVADRAGLELTGERRPVSGILGSGRVPVARVTDWEIGDVPVEPGEVTVVDLDSSRDDGEIQGLLGSDVLSDYGSVTVDYDDGVLRLPAP</sequence>
<organism evidence="1 2">
    <name type="scientific">Streptomyces broussonetiae</name>
    <dbReference type="NCBI Taxonomy" id="2686304"/>
    <lineage>
        <taxon>Bacteria</taxon>
        <taxon>Bacillati</taxon>
        <taxon>Actinomycetota</taxon>
        <taxon>Actinomycetes</taxon>
        <taxon>Kitasatosporales</taxon>
        <taxon>Streptomycetaceae</taxon>
        <taxon>Streptomyces</taxon>
    </lineage>
</organism>
<gene>
    <name evidence="1" type="ORF">VSS16_13955</name>
</gene>
<dbReference type="PROSITE" id="PS51257">
    <property type="entry name" value="PROKAR_LIPOPROTEIN"/>
    <property type="match status" value="1"/>
</dbReference>
<protein>
    <submittedName>
        <fullName evidence="1">Retropepsin-like aspartic protease</fullName>
        <ecNumber evidence="1">3.4.23.-</ecNumber>
    </submittedName>
</protein>
<dbReference type="PROSITE" id="PS00141">
    <property type="entry name" value="ASP_PROTEASE"/>
    <property type="match status" value="1"/>
</dbReference>
<dbReference type="Pfam" id="PF13650">
    <property type="entry name" value="Asp_protease_2"/>
    <property type="match status" value="1"/>
</dbReference>
<dbReference type="InterPro" id="IPR034122">
    <property type="entry name" value="Retropepsin-like_bacterial"/>
</dbReference>
<dbReference type="Proteomes" id="UP001585080">
    <property type="component" value="Unassembled WGS sequence"/>
</dbReference>
<dbReference type="Gene3D" id="2.40.70.10">
    <property type="entry name" value="Acid Proteases"/>
    <property type="match status" value="1"/>
</dbReference>
<dbReference type="GO" id="GO:0016787">
    <property type="term" value="F:hydrolase activity"/>
    <property type="evidence" value="ECO:0007669"/>
    <property type="project" value="UniProtKB-KW"/>
</dbReference>
<dbReference type="EMBL" id="JAYMRP010000010">
    <property type="protein sequence ID" value="MFB8773823.1"/>
    <property type="molecule type" value="Genomic_DNA"/>
</dbReference>
<evidence type="ECO:0000313" key="1">
    <source>
        <dbReference type="EMBL" id="MFB8773823.1"/>
    </source>
</evidence>